<proteinExistence type="predicted"/>
<evidence type="ECO:0000313" key="1">
    <source>
        <dbReference type="EMBL" id="TDD19504.1"/>
    </source>
</evidence>
<dbReference type="InterPro" id="IPR011013">
    <property type="entry name" value="Gal_mutarotase_sf_dom"/>
</dbReference>
<comment type="caution">
    <text evidence="1">The sequence shown here is derived from an EMBL/GenBank/DDBJ whole genome shotgun (WGS) entry which is preliminary data.</text>
</comment>
<dbReference type="GO" id="GO:0030246">
    <property type="term" value="F:carbohydrate binding"/>
    <property type="evidence" value="ECO:0007669"/>
    <property type="project" value="InterPro"/>
</dbReference>
<organism evidence="1 2">
    <name type="scientific">Kribbella turkmenica</name>
    <dbReference type="NCBI Taxonomy" id="2530375"/>
    <lineage>
        <taxon>Bacteria</taxon>
        <taxon>Bacillati</taxon>
        <taxon>Actinomycetota</taxon>
        <taxon>Actinomycetes</taxon>
        <taxon>Propionibacteriales</taxon>
        <taxon>Kribbellaceae</taxon>
        <taxon>Kribbella</taxon>
    </lineage>
</organism>
<dbReference type="EMBL" id="SMKR01000114">
    <property type="protein sequence ID" value="TDD19504.1"/>
    <property type="molecule type" value="Genomic_DNA"/>
</dbReference>
<name>A0A4R4WPZ8_9ACTN</name>
<dbReference type="OrthoDB" id="2528227at2"/>
<accession>A0A4R4WPZ8</accession>
<dbReference type="Gene3D" id="2.70.98.10">
    <property type="match status" value="1"/>
</dbReference>
<gene>
    <name evidence="1" type="ORF">E1218_23850</name>
</gene>
<keyword evidence="2" id="KW-1185">Reference proteome</keyword>
<dbReference type="Proteomes" id="UP000295172">
    <property type="component" value="Unassembled WGS sequence"/>
</dbReference>
<sequence>MSARPRLSTEWSLAGQPAVILENTVTRVVVLPGLGGKVFSIVDKRVDRELLWRNDRVPLRPAAFGSSYDDQFIGGWDELYPTDVPEELVGEPLPDHGELWAVPWASSTGASADEVWLELRVRGAVTGTEVSKRLTLGTGAELVTDYRITNRGRTDQPFLWKTHVAVALQPDTVVDMAATDVLVHEFGSPRARPADGHITWPWLSADGVRHDLRTLPDATERGVSEFLLATALERGECGVRHPSAGTGLQLTWDRADLASCWLFASYGGGWRGLDVLVLEPCTGYPLSVGEGVEAGTHQVLAAGATKSWQLTARLTQ</sequence>
<dbReference type="GO" id="GO:0005975">
    <property type="term" value="P:carbohydrate metabolic process"/>
    <property type="evidence" value="ECO:0007669"/>
    <property type="project" value="InterPro"/>
</dbReference>
<protein>
    <submittedName>
        <fullName evidence="1">DUF5107 domain-containing protein</fullName>
    </submittedName>
</protein>
<dbReference type="AlphaFoldDB" id="A0A4R4WPZ8"/>
<dbReference type="RefSeq" id="WP_132323799.1">
    <property type="nucleotide sequence ID" value="NZ_SMKR01000114.1"/>
</dbReference>
<dbReference type="GO" id="GO:0003824">
    <property type="term" value="F:catalytic activity"/>
    <property type="evidence" value="ECO:0007669"/>
    <property type="project" value="InterPro"/>
</dbReference>
<evidence type="ECO:0000313" key="2">
    <source>
        <dbReference type="Proteomes" id="UP000295172"/>
    </source>
</evidence>
<dbReference type="SUPFAM" id="SSF74650">
    <property type="entry name" value="Galactose mutarotase-like"/>
    <property type="match status" value="1"/>
</dbReference>
<dbReference type="InterPro" id="IPR014718">
    <property type="entry name" value="GH-type_carb-bd"/>
</dbReference>
<reference evidence="1 2" key="1">
    <citation type="submission" date="2019-02" db="EMBL/GenBank/DDBJ databases">
        <title>Draft genome sequences of novel Actinobacteria.</title>
        <authorList>
            <person name="Sahin N."/>
            <person name="Ay H."/>
            <person name="Saygin H."/>
        </authorList>
    </citation>
    <scope>NUCLEOTIDE SEQUENCE [LARGE SCALE GENOMIC DNA]</scope>
    <source>
        <strain evidence="1 2">16K104</strain>
    </source>
</reference>